<keyword evidence="1" id="KW-0812">Transmembrane</keyword>
<organism evidence="2 3">
    <name type="scientific">Glossina austeni</name>
    <name type="common">Savannah tsetse fly</name>
    <dbReference type="NCBI Taxonomy" id="7395"/>
    <lineage>
        <taxon>Eukaryota</taxon>
        <taxon>Metazoa</taxon>
        <taxon>Ecdysozoa</taxon>
        <taxon>Arthropoda</taxon>
        <taxon>Hexapoda</taxon>
        <taxon>Insecta</taxon>
        <taxon>Pterygota</taxon>
        <taxon>Neoptera</taxon>
        <taxon>Endopterygota</taxon>
        <taxon>Diptera</taxon>
        <taxon>Brachycera</taxon>
        <taxon>Muscomorpha</taxon>
        <taxon>Hippoboscoidea</taxon>
        <taxon>Glossinidae</taxon>
        <taxon>Glossina</taxon>
    </lineage>
</organism>
<keyword evidence="1" id="KW-1133">Transmembrane helix</keyword>
<sequence>MQSSSRIDYNVFLKLRSAIAVFKIVEHDLPSTRAVTLDQEKRAQHLREHLLLTSSSFRSLIYLYAFFLLFSICFTAGLLALMLPSPPPPPPPPPMFLVCLQASKQASKKSSRQASKCLCLLAALNPFRVVRCGAVRCGAESIAQHYALDFNPVNILFAILFSSALHYGNKKSCHIRYHHHNHRHLNQVKYTIFFFFFLCEHNAATAVACATLPVAAASAVVLMLGINN</sequence>
<proteinExistence type="predicted"/>
<evidence type="ECO:0000313" key="3">
    <source>
        <dbReference type="Proteomes" id="UP000078200"/>
    </source>
</evidence>
<feature type="transmembrane region" description="Helical" evidence="1">
    <location>
        <begin position="61"/>
        <end position="83"/>
    </location>
</feature>
<evidence type="ECO:0000256" key="1">
    <source>
        <dbReference type="SAM" id="Phobius"/>
    </source>
</evidence>
<reference evidence="2" key="1">
    <citation type="submission" date="2020-05" db="UniProtKB">
        <authorList>
            <consortium name="EnsemblMetazoa"/>
        </authorList>
    </citation>
    <scope>IDENTIFICATION</scope>
    <source>
        <strain evidence="2">TTRI</strain>
    </source>
</reference>
<keyword evidence="1" id="KW-0472">Membrane</keyword>
<dbReference type="AlphaFoldDB" id="A0A1A9VHF7"/>
<dbReference type="VEuPathDB" id="VectorBase:GAUT037438"/>
<dbReference type="EnsemblMetazoa" id="GAUT037438-RA">
    <property type="protein sequence ID" value="GAUT037438-PA"/>
    <property type="gene ID" value="GAUT037438"/>
</dbReference>
<feature type="transmembrane region" description="Helical" evidence="1">
    <location>
        <begin position="190"/>
        <end position="223"/>
    </location>
</feature>
<evidence type="ECO:0000313" key="2">
    <source>
        <dbReference type="EnsemblMetazoa" id="GAUT037438-PA"/>
    </source>
</evidence>
<name>A0A1A9VHF7_GLOAU</name>
<protein>
    <submittedName>
        <fullName evidence="2">Uncharacterized protein</fullName>
    </submittedName>
</protein>
<accession>A0A1A9VHF7</accession>
<keyword evidence="3" id="KW-1185">Reference proteome</keyword>
<dbReference type="Proteomes" id="UP000078200">
    <property type="component" value="Unassembled WGS sequence"/>
</dbReference>